<name>A0ACB7JBE2_PLECO</name>
<accession>A0ACB7JBE2</accession>
<reference evidence="1 2" key="1">
    <citation type="journal article" date="2021" name="Appl. Environ. Microbiol.">
        <title>Genetic linkage and physical mapping for an oyster mushroom Pleurotus cornucopiae and QTL analysis for the trait cap color.</title>
        <authorList>
            <person name="Zhang Y."/>
            <person name="Gao W."/>
            <person name="Sonnenberg A."/>
            <person name="Chen Q."/>
            <person name="Zhang J."/>
            <person name="Huang C."/>
        </authorList>
    </citation>
    <scope>NUCLEOTIDE SEQUENCE [LARGE SCALE GENOMIC DNA]</scope>
    <source>
        <strain evidence="1">CCMSSC00406</strain>
    </source>
</reference>
<evidence type="ECO:0000313" key="2">
    <source>
        <dbReference type="Proteomes" id="UP000824881"/>
    </source>
</evidence>
<protein>
    <submittedName>
        <fullName evidence="1">Uncharacterized protein</fullName>
    </submittedName>
</protein>
<sequence>MHLRSLFSPRAALVLVSLAAASSASDVIRLTALSFESIVPTEPLILVRFCAPWSSHCKALEPHYEQAATSLKANNIKLADVDCSEEADFCEALKVRGYTGCRIK</sequence>
<organism evidence="1 2">
    <name type="scientific">Pleurotus cornucopiae</name>
    <name type="common">Cornucopia mushroom</name>
    <dbReference type="NCBI Taxonomy" id="5321"/>
    <lineage>
        <taxon>Eukaryota</taxon>
        <taxon>Fungi</taxon>
        <taxon>Dikarya</taxon>
        <taxon>Basidiomycota</taxon>
        <taxon>Agaricomycotina</taxon>
        <taxon>Agaricomycetes</taxon>
        <taxon>Agaricomycetidae</taxon>
        <taxon>Agaricales</taxon>
        <taxon>Pleurotineae</taxon>
        <taxon>Pleurotaceae</taxon>
        <taxon>Pleurotus</taxon>
    </lineage>
</organism>
<gene>
    <name evidence="1" type="ORF">CCMSSC00406_0009751</name>
</gene>
<comment type="caution">
    <text evidence="1">The sequence shown here is derived from an EMBL/GenBank/DDBJ whole genome shotgun (WGS) entry which is preliminary data.</text>
</comment>
<evidence type="ECO:0000313" key="1">
    <source>
        <dbReference type="EMBL" id="KAG9227917.1"/>
    </source>
</evidence>
<proteinExistence type="predicted"/>
<dbReference type="EMBL" id="WQMT02000001">
    <property type="protein sequence ID" value="KAG9227917.1"/>
    <property type="molecule type" value="Genomic_DNA"/>
</dbReference>
<dbReference type="Proteomes" id="UP000824881">
    <property type="component" value="Unassembled WGS sequence"/>
</dbReference>
<keyword evidence="2" id="KW-1185">Reference proteome</keyword>